<keyword evidence="7" id="KW-1185">Reference proteome</keyword>
<reference evidence="6 7" key="1">
    <citation type="journal article" date="2019" name="Nat. Plants">
        <title>Stout camphor tree genome fills gaps in understanding of flowering plant genome evolution.</title>
        <authorList>
            <person name="Chaw S.M."/>
            <person name="Liu Y.C."/>
            <person name="Wu Y.W."/>
            <person name="Wang H.Y."/>
            <person name="Lin C.I."/>
            <person name="Wu C.S."/>
            <person name="Ke H.M."/>
            <person name="Chang L.Y."/>
            <person name="Hsu C.Y."/>
            <person name="Yang H.T."/>
            <person name="Sudianto E."/>
            <person name="Hsu M.H."/>
            <person name="Wu K.P."/>
            <person name="Wang L.N."/>
            <person name="Leebens-Mack J.H."/>
            <person name="Tsai I.J."/>
        </authorList>
    </citation>
    <scope>NUCLEOTIDE SEQUENCE [LARGE SCALE GENOMIC DNA]</scope>
    <source>
        <strain evidence="7">cv. Chaw 1501</strain>
        <tissue evidence="6">Young leaves</tissue>
    </source>
</reference>
<comment type="caution">
    <text evidence="6">The sequence shown here is derived from an EMBL/GenBank/DDBJ whole genome shotgun (WGS) entry which is preliminary data.</text>
</comment>
<dbReference type="AlphaFoldDB" id="A0A443N7U8"/>
<dbReference type="EMBL" id="QPKB01000001">
    <property type="protein sequence ID" value="RWR74605.1"/>
    <property type="molecule type" value="Genomic_DNA"/>
</dbReference>
<feature type="compositionally biased region" description="Polar residues" evidence="5">
    <location>
        <begin position="488"/>
        <end position="504"/>
    </location>
</feature>
<comment type="function">
    <text evidence="4">Acts as a negative regulator of abscisic acid (ABA) response.</text>
</comment>
<keyword evidence="3 4" id="KW-0539">Nucleus</keyword>
<evidence type="ECO:0000313" key="7">
    <source>
        <dbReference type="Proteomes" id="UP000283530"/>
    </source>
</evidence>
<dbReference type="GO" id="GO:0005634">
    <property type="term" value="C:nucleus"/>
    <property type="evidence" value="ECO:0007669"/>
    <property type="project" value="UniProtKB-SubCell"/>
</dbReference>
<sequence>MRKPRVSRVLVIFASPVVHHPPRCIRGTCTCVRLHDDNKTEVPLSPAIFIASPPQPAHRNWGSRETRNSLRRVTISTFLLSSPSICHSIPSVSLPLLQALQLDRSISPLMAGVSDLDLGREEDNVELSLGLSIGGSTFRKRPVWISASEIDGIEEKDQRSVVGSTVDPALVFEAKGSSGGDFLDPKSKREMHALRRQEARKKMEEKQMKKKNGNVNANGNGNGVFVSKVVVAARNGLVDDRSALEAQEMQCRVRDRVVKEAELCRMQRNCKKNGEICLSENSEQNPNPHPNSGVFGSFQVMPMPMQYPFHPVQFMPLANGHRYPYVMPCWAAATSSAGQQAIAAPIGGDDLKQDKNSVHPVACQSFRPFQVPNRNSHQSVKQIPGCESDQNDGSMGSSSSAVSDNQSASLQGGSSTETRSHSSHSPFEQTHTHVSPVHRAKGPIEHRGSSHQIEPLQDAEITTDKPVLINARISPRKQEEAIPVNEPISDTKSPTTKEASYPNQ</sequence>
<comment type="similarity">
    <text evidence="2 4">Belongs to the Ninja family.</text>
</comment>
<protein>
    <recommendedName>
        <fullName evidence="4">Ninja-family protein</fullName>
    </recommendedName>
    <alternativeName>
        <fullName evidence="4">ABI-binding protein</fullName>
    </alternativeName>
</protein>
<evidence type="ECO:0000256" key="2">
    <source>
        <dbReference type="ARBA" id="ARBA00006081"/>
    </source>
</evidence>
<proteinExistence type="inferred from homology"/>
<feature type="region of interest" description="Disordered" evidence="5">
    <location>
        <begin position="366"/>
        <end position="504"/>
    </location>
</feature>
<dbReference type="PANTHER" id="PTHR31413:SF15">
    <property type="entry name" value="NINJA-FAMILY PROTEIN"/>
    <property type="match status" value="1"/>
</dbReference>
<evidence type="ECO:0000256" key="5">
    <source>
        <dbReference type="SAM" id="MobiDB-lite"/>
    </source>
</evidence>
<feature type="compositionally biased region" description="Low complexity" evidence="5">
    <location>
        <begin position="391"/>
        <end position="417"/>
    </location>
</feature>
<dbReference type="Proteomes" id="UP000283530">
    <property type="component" value="Unassembled WGS sequence"/>
</dbReference>
<accession>A0A443N7U8</accession>
<comment type="subcellular location">
    <subcellularLocation>
        <location evidence="1 4">Nucleus</location>
    </subcellularLocation>
</comment>
<name>A0A443N7U8_9MAGN</name>
<evidence type="ECO:0000256" key="3">
    <source>
        <dbReference type="ARBA" id="ARBA00023242"/>
    </source>
</evidence>
<dbReference type="GO" id="GO:0045892">
    <property type="term" value="P:negative regulation of DNA-templated transcription"/>
    <property type="evidence" value="ECO:0007669"/>
    <property type="project" value="TreeGrafter"/>
</dbReference>
<gene>
    <name evidence="6" type="ORF">CKAN_00294100</name>
</gene>
<dbReference type="InterPro" id="IPR031307">
    <property type="entry name" value="Ninja_fam"/>
</dbReference>
<organism evidence="6 7">
    <name type="scientific">Cinnamomum micranthum f. kanehirae</name>
    <dbReference type="NCBI Taxonomy" id="337451"/>
    <lineage>
        <taxon>Eukaryota</taxon>
        <taxon>Viridiplantae</taxon>
        <taxon>Streptophyta</taxon>
        <taxon>Embryophyta</taxon>
        <taxon>Tracheophyta</taxon>
        <taxon>Spermatophyta</taxon>
        <taxon>Magnoliopsida</taxon>
        <taxon>Magnoliidae</taxon>
        <taxon>Laurales</taxon>
        <taxon>Lauraceae</taxon>
        <taxon>Cinnamomum</taxon>
    </lineage>
</organism>
<dbReference type="PANTHER" id="PTHR31413">
    <property type="entry name" value="AFP HOMOLOG 2"/>
    <property type="match status" value="1"/>
</dbReference>
<feature type="compositionally biased region" description="Polar residues" evidence="5">
    <location>
        <begin position="372"/>
        <end position="381"/>
    </location>
</feature>
<evidence type="ECO:0000256" key="1">
    <source>
        <dbReference type="ARBA" id="ARBA00004123"/>
    </source>
</evidence>
<evidence type="ECO:0000256" key="4">
    <source>
        <dbReference type="RuleBase" id="RU369029"/>
    </source>
</evidence>
<dbReference type="STRING" id="337451.A0A443N7U8"/>
<dbReference type="GO" id="GO:0007165">
    <property type="term" value="P:signal transduction"/>
    <property type="evidence" value="ECO:0007669"/>
    <property type="project" value="InterPro"/>
</dbReference>
<evidence type="ECO:0000313" key="6">
    <source>
        <dbReference type="EMBL" id="RWR74605.1"/>
    </source>
</evidence>